<dbReference type="Pfam" id="PF23276">
    <property type="entry name" value="TPR_24"/>
    <property type="match status" value="1"/>
</dbReference>
<dbReference type="InterPro" id="IPR057027">
    <property type="entry name" value="TPR_mt"/>
</dbReference>
<protein>
    <recommendedName>
        <fullName evidence="4">Pentatricopeptide repeat-containing protein-mitochondrial domain-containing protein</fullName>
    </recommendedName>
</protein>
<feature type="domain" description="Pentatricopeptide repeat-containing protein-mitochondrial" evidence="4">
    <location>
        <begin position="17"/>
        <end position="112"/>
    </location>
</feature>
<comment type="caution">
    <text evidence="5">The sequence shown here is derived from an EMBL/GenBank/DDBJ whole genome shotgun (WGS) entry which is preliminary data.</text>
</comment>
<dbReference type="PANTHER" id="PTHR47933:SF11">
    <property type="entry name" value="PENTATRICOPEPTIDE REPEAT-CONTAINING PROTEIN 2"/>
    <property type="match status" value="1"/>
</dbReference>
<proteinExistence type="predicted"/>
<dbReference type="RefSeq" id="XP_044541541.1">
    <property type="nucleotide sequence ID" value="XM_044690708.1"/>
</dbReference>
<sequence length="157" mass="17584">MDTFEKCNMNIKLVQCVPYSIVVHAMVKAGKLDEAFQMVELMRSHNLPTDTVLHTDLIKGCIDKGDVERAWNHYMAMGMVYGVPHDEVTLTVMIDACAIKGQAEKAMMLFRRLEEQMMAEPSEATFNSIIKAFSKRKGSSPQSIRNGRSNGSARLQA</sequence>
<feature type="compositionally biased region" description="Polar residues" evidence="3">
    <location>
        <begin position="139"/>
        <end position="157"/>
    </location>
</feature>
<dbReference type="PANTHER" id="PTHR47933">
    <property type="entry name" value="PENTATRICOPEPTIDE REPEAT-CONTAINING PROTEIN 1, MITOCHONDRIAL"/>
    <property type="match status" value="1"/>
</dbReference>
<dbReference type="EMBL" id="PYSW02000090">
    <property type="protein sequence ID" value="KAG2370677.1"/>
    <property type="molecule type" value="Genomic_DNA"/>
</dbReference>
<dbReference type="NCBIfam" id="TIGR00756">
    <property type="entry name" value="PPR"/>
    <property type="match status" value="2"/>
</dbReference>
<evidence type="ECO:0000259" key="4">
    <source>
        <dbReference type="Pfam" id="PF23276"/>
    </source>
</evidence>
<evidence type="ECO:0000256" key="2">
    <source>
        <dbReference type="PROSITE-ProRule" id="PRU00708"/>
    </source>
</evidence>
<evidence type="ECO:0000256" key="1">
    <source>
        <dbReference type="ARBA" id="ARBA00022737"/>
    </source>
</evidence>
<evidence type="ECO:0000313" key="5">
    <source>
        <dbReference type="EMBL" id="KAG2370677.1"/>
    </source>
</evidence>
<dbReference type="InterPro" id="IPR011990">
    <property type="entry name" value="TPR-like_helical_dom_sf"/>
</dbReference>
<feature type="repeat" description="PPR" evidence="2">
    <location>
        <begin position="86"/>
        <end position="116"/>
    </location>
</feature>
<gene>
    <name evidence="5" type="ORF">C9374_014693</name>
</gene>
<feature type="repeat" description="PPR" evidence="2">
    <location>
        <begin position="15"/>
        <end position="49"/>
    </location>
</feature>
<reference evidence="5 6" key="1">
    <citation type="journal article" date="2018" name="BMC Genomics">
        <title>The genome of Naegleria lovaniensis, the basis for a comparative approach to unravel pathogenicity factors of the human pathogenic amoeba N. fowleri.</title>
        <authorList>
            <person name="Liechti N."/>
            <person name="Schurch N."/>
            <person name="Bruggmann R."/>
            <person name="Wittwer M."/>
        </authorList>
    </citation>
    <scope>NUCLEOTIDE SEQUENCE [LARGE SCALE GENOMIC DNA]</scope>
    <source>
        <strain evidence="5 6">ATCC 30569</strain>
    </source>
</reference>
<dbReference type="Gene3D" id="1.25.40.10">
    <property type="entry name" value="Tetratricopeptide repeat domain"/>
    <property type="match status" value="1"/>
</dbReference>
<keyword evidence="6" id="KW-1185">Reference proteome</keyword>
<dbReference type="PROSITE" id="PS51375">
    <property type="entry name" value="PPR"/>
    <property type="match status" value="2"/>
</dbReference>
<name>A0AA88KDH2_NAELO</name>
<dbReference type="Proteomes" id="UP000816034">
    <property type="component" value="Unassembled WGS sequence"/>
</dbReference>
<dbReference type="GO" id="GO:0003729">
    <property type="term" value="F:mRNA binding"/>
    <property type="evidence" value="ECO:0007669"/>
    <property type="project" value="TreeGrafter"/>
</dbReference>
<keyword evidence="1" id="KW-0677">Repeat</keyword>
<evidence type="ECO:0000313" key="6">
    <source>
        <dbReference type="Proteomes" id="UP000816034"/>
    </source>
</evidence>
<accession>A0AA88KDH2</accession>
<feature type="region of interest" description="Disordered" evidence="3">
    <location>
        <begin position="137"/>
        <end position="157"/>
    </location>
</feature>
<evidence type="ECO:0000256" key="3">
    <source>
        <dbReference type="SAM" id="MobiDB-lite"/>
    </source>
</evidence>
<organism evidence="5 6">
    <name type="scientific">Naegleria lovaniensis</name>
    <name type="common">Amoeba</name>
    <dbReference type="NCBI Taxonomy" id="51637"/>
    <lineage>
        <taxon>Eukaryota</taxon>
        <taxon>Discoba</taxon>
        <taxon>Heterolobosea</taxon>
        <taxon>Tetramitia</taxon>
        <taxon>Eutetramitia</taxon>
        <taxon>Vahlkampfiidae</taxon>
        <taxon>Naegleria</taxon>
    </lineage>
</organism>
<dbReference type="InterPro" id="IPR002885">
    <property type="entry name" value="PPR_rpt"/>
</dbReference>
<dbReference type="InterPro" id="IPR051240">
    <property type="entry name" value="Mito_RNA-Proc/Resp"/>
</dbReference>
<dbReference type="GeneID" id="68107146"/>
<dbReference type="AlphaFoldDB" id="A0AA88KDH2"/>